<protein>
    <submittedName>
        <fullName evidence="1">Uncharacterized protein</fullName>
    </submittedName>
</protein>
<proteinExistence type="predicted"/>
<gene>
    <name evidence="1" type="ORF">ACFOUW_17765</name>
</gene>
<name>A0ABV7YBK0_9ACTN</name>
<sequence length="155" mass="16738">MVVSPVSPVSPVLAHRLAGFVHELRQRTRRRLFPTVAFLQPLDGAGVPNGSRGPNLLTHVAGSGILVPDHALRVDLLLLSLGRASNPSNALVVTRSGVAESNPSDLAWWRAWRAACGIAEREVGPLLVVVREGWLDVPNDTSVTVPRLRNRRKAA</sequence>
<dbReference type="EMBL" id="JBHRZH010000015">
    <property type="protein sequence ID" value="MFC3762695.1"/>
    <property type="molecule type" value="Genomic_DNA"/>
</dbReference>
<organism evidence="1 2">
    <name type="scientific">Tenggerimyces flavus</name>
    <dbReference type="NCBI Taxonomy" id="1708749"/>
    <lineage>
        <taxon>Bacteria</taxon>
        <taxon>Bacillati</taxon>
        <taxon>Actinomycetota</taxon>
        <taxon>Actinomycetes</taxon>
        <taxon>Propionibacteriales</taxon>
        <taxon>Nocardioidaceae</taxon>
        <taxon>Tenggerimyces</taxon>
    </lineage>
</organism>
<dbReference type="Proteomes" id="UP001595699">
    <property type="component" value="Unassembled WGS sequence"/>
</dbReference>
<accession>A0ABV7YBK0</accession>
<evidence type="ECO:0000313" key="1">
    <source>
        <dbReference type="EMBL" id="MFC3762695.1"/>
    </source>
</evidence>
<comment type="caution">
    <text evidence="1">The sequence shown here is derived from an EMBL/GenBank/DDBJ whole genome shotgun (WGS) entry which is preliminary data.</text>
</comment>
<evidence type="ECO:0000313" key="2">
    <source>
        <dbReference type="Proteomes" id="UP001595699"/>
    </source>
</evidence>
<keyword evidence="2" id="KW-1185">Reference proteome</keyword>
<dbReference type="RefSeq" id="WP_205118967.1">
    <property type="nucleotide sequence ID" value="NZ_JAFBCM010000001.1"/>
</dbReference>
<reference evidence="2" key="1">
    <citation type="journal article" date="2019" name="Int. J. Syst. Evol. Microbiol.">
        <title>The Global Catalogue of Microorganisms (GCM) 10K type strain sequencing project: providing services to taxonomists for standard genome sequencing and annotation.</title>
        <authorList>
            <consortium name="The Broad Institute Genomics Platform"/>
            <consortium name="The Broad Institute Genome Sequencing Center for Infectious Disease"/>
            <person name="Wu L."/>
            <person name="Ma J."/>
        </authorList>
    </citation>
    <scope>NUCLEOTIDE SEQUENCE [LARGE SCALE GENOMIC DNA]</scope>
    <source>
        <strain evidence="2">CGMCC 4.7241</strain>
    </source>
</reference>